<evidence type="ECO:0000256" key="14">
    <source>
        <dbReference type="ARBA" id="ARBA00039334"/>
    </source>
</evidence>
<evidence type="ECO:0000256" key="8">
    <source>
        <dbReference type="ARBA" id="ARBA00022833"/>
    </source>
</evidence>
<evidence type="ECO:0000256" key="3">
    <source>
        <dbReference type="ARBA" id="ARBA00022645"/>
    </source>
</evidence>
<organism evidence="18 19">
    <name type="scientific">Oreochromis niloticus</name>
    <name type="common">Nile tilapia</name>
    <name type="synonym">Tilapia nilotica</name>
    <dbReference type="NCBI Taxonomy" id="8128"/>
    <lineage>
        <taxon>Eukaryota</taxon>
        <taxon>Metazoa</taxon>
        <taxon>Chordata</taxon>
        <taxon>Craniata</taxon>
        <taxon>Vertebrata</taxon>
        <taxon>Euteleostomi</taxon>
        <taxon>Actinopterygii</taxon>
        <taxon>Neopterygii</taxon>
        <taxon>Teleostei</taxon>
        <taxon>Neoteleostei</taxon>
        <taxon>Acanthomorphata</taxon>
        <taxon>Ovalentaria</taxon>
        <taxon>Cichlomorphae</taxon>
        <taxon>Cichliformes</taxon>
        <taxon>Cichlidae</taxon>
        <taxon>African cichlids</taxon>
        <taxon>Pseudocrenilabrinae</taxon>
        <taxon>Oreochromini</taxon>
        <taxon>Oreochromis</taxon>
    </lineage>
</organism>
<keyword evidence="8" id="KW-0862">Zinc</keyword>
<dbReference type="InterPro" id="IPR036990">
    <property type="entry name" value="M14A-like_propep"/>
</dbReference>
<evidence type="ECO:0000256" key="12">
    <source>
        <dbReference type="ARBA" id="ARBA00037795"/>
    </source>
</evidence>
<keyword evidence="5" id="KW-0479">Metal-binding</keyword>
<reference evidence="18" key="2">
    <citation type="submission" date="2025-08" db="UniProtKB">
        <authorList>
            <consortium name="Ensembl"/>
        </authorList>
    </citation>
    <scope>IDENTIFICATION</scope>
</reference>
<dbReference type="Ensembl" id="ENSONIT00000044056.1">
    <property type="protein sequence ID" value="ENSONIP00000057341.1"/>
    <property type="gene ID" value="ENSONIG00000005865.2"/>
</dbReference>
<evidence type="ECO:0000256" key="16">
    <source>
        <dbReference type="SAM" id="SignalP"/>
    </source>
</evidence>
<evidence type="ECO:0000256" key="13">
    <source>
        <dbReference type="ARBA" id="ARBA00039143"/>
    </source>
</evidence>
<evidence type="ECO:0000256" key="7">
    <source>
        <dbReference type="ARBA" id="ARBA00022801"/>
    </source>
</evidence>
<evidence type="ECO:0000256" key="1">
    <source>
        <dbReference type="ARBA" id="ARBA00001947"/>
    </source>
</evidence>
<dbReference type="FunFam" id="3.30.70.340:FF:000002">
    <property type="entry name" value="Carboxypeptidase A"/>
    <property type="match status" value="1"/>
</dbReference>
<evidence type="ECO:0000256" key="9">
    <source>
        <dbReference type="ARBA" id="ARBA00023049"/>
    </source>
</evidence>
<reference evidence="19" key="1">
    <citation type="submission" date="2012-01" db="EMBL/GenBank/DDBJ databases">
        <title>The Genome Sequence of Oreochromis niloticus (Nile Tilapia).</title>
        <authorList>
            <consortium name="Broad Institute Genome Assembly Team"/>
            <consortium name="Broad Institute Sequencing Platform"/>
            <person name="Di Palma F."/>
            <person name="Johnson J."/>
            <person name="Lander E.S."/>
            <person name="Lindblad-Toh K."/>
        </authorList>
    </citation>
    <scope>NUCLEOTIDE SEQUENCE [LARGE SCALE GENOMIC DNA]</scope>
</reference>
<keyword evidence="10" id="KW-1015">Disulfide bond</keyword>
<comment type="catalytic activity">
    <reaction evidence="11">
        <text>Preferential release of a C-terminal lysine or arginine amino acid.</text>
        <dbReference type="EC" id="3.4.17.2"/>
    </reaction>
</comment>
<dbReference type="FunFam" id="3.40.630.10:FF:000084">
    <property type="entry name" value="Carboxypeptidase B2"/>
    <property type="match status" value="1"/>
</dbReference>
<dbReference type="SUPFAM" id="SSF53187">
    <property type="entry name" value="Zn-dependent exopeptidases"/>
    <property type="match status" value="1"/>
</dbReference>
<feature type="signal peptide" evidence="16">
    <location>
        <begin position="1"/>
        <end position="15"/>
    </location>
</feature>
<dbReference type="GO" id="GO:0008270">
    <property type="term" value="F:zinc ion binding"/>
    <property type="evidence" value="ECO:0007669"/>
    <property type="project" value="InterPro"/>
</dbReference>
<evidence type="ECO:0000256" key="11">
    <source>
        <dbReference type="ARBA" id="ARBA00036114"/>
    </source>
</evidence>
<dbReference type="Pfam" id="PF00246">
    <property type="entry name" value="Peptidase_M14"/>
    <property type="match status" value="2"/>
</dbReference>
<dbReference type="GO" id="GO:0004181">
    <property type="term" value="F:metallocarboxypeptidase activity"/>
    <property type="evidence" value="ECO:0007669"/>
    <property type="project" value="UniProtKB-EC"/>
</dbReference>
<dbReference type="PROSITE" id="PS52035">
    <property type="entry name" value="PEPTIDASE_M14"/>
    <property type="match status" value="1"/>
</dbReference>
<evidence type="ECO:0000256" key="5">
    <source>
        <dbReference type="ARBA" id="ARBA00022723"/>
    </source>
</evidence>
<comment type="cofactor">
    <cofactor evidence="1">
        <name>Zn(2+)</name>
        <dbReference type="ChEBI" id="CHEBI:29105"/>
    </cofactor>
</comment>
<dbReference type="InterPro" id="IPR003146">
    <property type="entry name" value="M14A_act_pep"/>
</dbReference>
<dbReference type="GO" id="GO:0005615">
    <property type="term" value="C:extracellular space"/>
    <property type="evidence" value="ECO:0007669"/>
    <property type="project" value="TreeGrafter"/>
</dbReference>
<evidence type="ECO:0000256" key="10">
    <source>
        <dbReference type="ARBA" id="ARBA00023157"/>
    </source>
</evidence>
<feature type="domain" description="Peptidase M14" evidence="17">
    <location>
        <begin position="116"/>
        <end position="375"/>
    </location>
</feature>
<evidence type="ECO:0000313" key="19">
    <source>
        <dbReference type="Proteomes" id="UP000005207"/>
    </source>
</evidence>
<accession>A0A669D9V4</accession>
<dbReference type="PROSITE" id="PS00132">
    <property type="entry name" value="CARBOXYPEPT_ZN_1"/>
    <property type="match status" value="1"/>
</dbReference>
<keyword evidence="3" id="KW-0121">Carboxypeptidase</keyword>
<dbReference type="EC" id="3.4.17.2" evidence="13"/>
<dbReference type="Gene3D" id="3.40.630.10">
    <property type="entry name" value="Zn peptidases"/>
    <property type="match status" value="2"/>
</dbReference>
<dbReference type="AlphaFoldDB" id="A0A669D9V4"/>
<sequence>MKVLLIFGLVAVALADVTRFEGDKVLRLKPVLNEHVKVIRELANSVQLDFWTPESAEQVTVGISVDIRVPAMYLDMAFTVLQQSGMQLDVFIDDVQEAVDRQIENKGSPRAHSYTKYNSWSDIESWMNSMATSNSDMISKEVIGNTYEGRPMVVLKIGKKSGSTKPAIFMDCGFHAREWISHAFCQWFVNEVRKTPGWLRLAPTNKEYKQKKLLNMVFYVIAAIGASTNPCSETYCGTAPESEIESKNLADFIRKNKSIIKAYITVHSYSQLLLFPYSYTYDLAADHDELLEVAKGASSALRSLYGTVYTSGPGAPTIYPAAGGSDDWAYDLGVKYSYTLELRDEGQYGFLLPESQIKPTCEETMLAIKYIAAHVQKNLY</sequence>
<dbReference type="PRINTS" id="PR00765">
    <property type="entry name" value="CRBOXYPTASEA"/>
</dbReference>
<proteinExistence type="inferred from homology"/>
<dbReference type="PANTHER" id="PTHR11705">
    <property type="entry name" value="PROTEASE FAMILY M14 CARBOXYPEPTIDASE A,B"/>
    <property type="match status" value="1"/>
</dbReference>
<comment type="similarity">
    <text evidence="2 15">Belongs to the peptidase M14 family.</text>
</comment>
<dbReference type="PROSITE" id="PS00133">
    <property type="entry name" value="CARBOXYPEPT_ZN_2"/>
    <property type="match status" value="1"/>
</dbReference>
<dbReference type="SMART" id="SM00631">
    <property type="entry name" value="Zn_pept"/>
    <property type="match status" value="1"/>
</dbReference>
<dbReference type="SUPFAM" id="SSF54897">
    <property type="entry name" value="Protease propeptides/inhibitors"/>
    <property type="match status" value="1"/>
</dbReference>
<dbReference type="InterPro" id="IPR057247">
    <property type="entry name" value="CARBOXYPEPT_ZN_2"/>
</dbReference>
<reference evidence="18" key="3">
    <citation type="submission" date="2025-09" db="UniProtKB">
        <authorList>
            <consortium name="Ensembl"/>
        </authorList>
    </citation>
    <scope>IDENTIFICATION</scope>
</reference>
<evidence type="ECO:0000259" key="17">
    <source>
        <dbReference type="PROSITE" id="PS52035"/>
    </source>
</evidence>
<dbReference type="Gene3D" id="3.30.70.340">
    <property type="entry name" value="Metallocarboxypeptidase-like"/>
    <property type="match status" value="1"/>
</dbReference>
<keyword evidence="9" id="KW-0482">Metalloprotease</keyword>
<dbReference type="GeneTree" id="ENSGT00940000157819"/>
<keyword evidence="7" id="KW-0378">Hydrolase</keyword>
<name>A0A669D9V4_ORENI</name>
<protein>
    <recommendedName>
        <fullName evidence="14">Carboxypeptidase B</fullName>
        <ecNumber evidence="13">3.4.17.2</ecNumber>
    </recommendedName>
</protein>
<feature type="chain" id="PRO_5025645090" description="Carboxypeptidase B" evidence="16">
    <location>
        <begin position="16"/>
        <end position="380"/>
    </location>
</feature>
<feature type="active site" description="Proton donor/acceptor" evidence="15">
    <location>
        <position position="341"/>
    </location>
</feature>
<evidence type="ECO:0000313" key="18">
    <source>
        <dbReference type="Ensembl" id="ENSONIP00000057341.1"/>
    </source>
</evidence>
<dbReference type="Proteomes" id="UP000005207">
    <property type="component" value="Linkage group LG9"/>
</dbReference>
<dbReference type="GO" id="GO:0006508">
    <property type="term" value="P:proteolysis"/>
    <property type="evidence" value="ECO:0007669"/>
    <property type="project" value="UniProtKB-KW"/>
</dbReference>
<evidence type="ECO:0000256" key="6">
    <source>
        <dbReference type="ARBA" id="ARBA00022729"/>
    </source>
</evidence>
<dbReference type="InterPro" id="IPR000834">
    <property type="entry name" value="Peptidase_M14"/>
</dbReference>
<evidence type="ECO:0000256" key="15">
    <source>
        <dbReference type="PROSITE-ProRule" id="PRU01379"/>
    </source>
</evidence>
<comment type="subcellular location">
    <subcellularLocation>
        <location evidence="12">Zymogen granule lumen</location>
    </subcellularLocation>
</comment>
<dbReference type="InterPro" id="IPR057246">
    <property type="entry name" value="CARBOXYPEPT_ZN_1"/>
</dbReference>
<keyword evidence="19" id="KW-1185">Reference proteome</keyword>
<evidence type="ECO:0000256" key="2">
    <source>
        <dbReference type="ARBA" id="ARBA00005988"/>
    </source>
</evidence>
<evidence type="ECO:0000256" key="4">
    <source>
        <dbReference type="ARBA" id="ARBA00022670"/>
    </source>
</evidence>
<dbReference type="PANTHER" id="PTHR11705:SF20">
    <property type="entry name" value="CARBOXYPEPTIDASE B"/>
    <property type="match status" value="1"/>
</dbReference>
<keyword evidence="6 16" id="KW-0732">Signal</keyword>
<keyword evidence="4" id="KW-0645">Protease</keyword>
<dbReference type="Pfam" id="PF02244">
    <property type="entry name" value="Propep_M14"/>
    <property type="match status" value="1"/>
</dbReference>
<gene>
    <name evidence="18" type="primary">CPB1</name>
    <name evidence="18" type="synonym">cpb1</name>
</gene>